<comment type="caution">
    <text evidence="1">The sequence shown here is derived from an EMBL/GenBank/DDBJ whole genome shotgun (WGS) entry which is preliminary data.</text>
</comment>
<proteinExistence type="predicted"/>
<reference evidence="1 2" key="1">
    <citation type="submission" date="2018-04" db="EMBL/GenBank/DDBJ databases">
        <title>Genomic Encyclopedia of Archaeal and Bacterial Type Strains, Phase II (KMG-II): from individual species to whole genera.</title>
        <authorList>
            <person name="Goeker M."/>
        </authorList>
    </citation>
    <scope>NUCLEOTIDE SEQUENCE [LARGE SCALE GENOMIC DNA]</scope>
    <source>
        <strain evidence="1 2">DSM 12244</strain>
    </source>
</reference>
<dbReference type="Proteomes" id="UP000244092">
    <property type="component" value="Unassembled WGS sequence"/>
</dbReference>
<organism evidence="1 2">
    <name type="scientific">Sulfitobacter mediterraneus</name>
    <dbReference type="NCBI Taxonomy" id="83219"/>
    <lineage>
        <taxon>Bacteria</taxon>
        <taxon>Pseudomonadati</taxon>
        <taxon>Pseudomonadota</taxon>
        <taxon>Alphaproteobacteria</taxon>
        <taxon>Rhodobacterales</taxon>
        <taxon>Roseobacteraceae</taxon>
        <taxon>Sulfitobacter</taxon>
    </lineage>
</organism>
<name>A0A2T6CDW7_9RHOB</name>
<gene>
    <name evidence="1" type="ORF">C8N31_106171</name>
</gene>
<dbReference type="AlphaFoldDB" id="A0A2T6CDW7"/>
<evidence type="ECO:0000313" key="2">
    <source>
        <dbReference type="Proteomes" id="UP000244092"/>
    </source>
</evidence>
<evidence type="ECO:0000313" key="1">
    <source>
        <dbReference type="EMBL" id="PTX73707.1"/>
    </source>
</evidence>
<dbReference type="EMBL" id="QBKU01000006">
    <property type="protein sequence ID" value="PTX73707.1"/>
    <property type="molecule type" value="Genomic_DNA"/>
</dbReference>
<accession>A0A2T6CDW7</accession>
<sequence>MNRHQIARLRRRFGLTETQARLVAFLHYGGPRNG</sequence>
<protein>
    <submittedName>
        <fullName evidence="1">Uncharacterized protein</fullName>
    </submittedName>
</protein>